<evidence type="ECO:0000313" key="1">
    <source>
        <dbReference type="EMBL" id="KAI4319864.1"/>
    </source>
</evidence>
<name>A0ACB9M8Y3_9MYRT</name>
<dbReference type="Proteomes" id="UP001057402">
    <property type="component" value="Chromosome 10"/>
</dbReference>
<keyword evidence="2" id="KW-1185">Reference proteome</keyword>
<proteinExistence type="predicted"/>
<accession>A0ACB9M8Y3</accession>
<protein>
    <submittedName>
        <fullName evidence="1">Uncharacterized protein</fullName>
    </submittedName>
</protein>
<comment type="caution">
    <text evidence="1">The sequence shown here is derived from an EMBL/GenBank/DDBJ whole genome shotgun (WGS) entry which is preliminary data.</text>
</comment>
<organism evidence="1 2">
    <name type="scientific">Melastoma candidum</name>
    <dbReference type="NCBI Taxonomy" id="119954"/>
    <lineage>
        <taxon>Eukaryota</taxon>
        <taxon>Viridiplantae</taxon>
        <taxon>Streptophyta</taxon>
        <taxon>Embryophyta</taxon>
        <taxon>Tracheophyta</taxon>
        <taxon>Spermatophyta</taxon>
        <taxon>Magnoliopsida</taxon>
        <taxon>eudicotyledons</taxon>
        <taxon>Gunneridae</taxon>
        <taxon>Pentapetalae</taxon>
        <taxon>rosids</taxon>
        <taxon>malvids</taxon>
        <taxon>Myrtales</taxon>
        <taxon>Melastomataceae</taxon>
        <taxon>Melastomatoideae</taxon>
        <taxon>Melastomateae</taxon>
        <taxon>Melastoma</taxon>
    </lineage>
</organism>
<sequence>MFAKNISPDLDKEMVPPVYSRSSSSRTPGVCHPLRGMCMAYVMVLLWVCEFTFDESPMFIPGTTLALVELMALLMMLLGLQPKAHGSSGSGAGKVLCAVCVLLCFSVFVRGCSRRKEESP</sequence>
<gene>
    <name evidence="1" type="ORF">MLD38_033412</name>
</gene>
<evidence type="ECO:0000313" key="2">
    <source>
        <dbReference type="Proteomes" id="UP001057402"/>
    </source>
</evidence>
<dbReference type="EMBL" id="CM042889">
    <property type="protein sequence ID" value="KAI4319864.1"/>
    <property type="molecule type" value="Genomic_DNA"/>
</dbReference>
<reference evidence="2" key="1">
    <citation type="journal article" date="2023" name="Front. Plant Sci.">
        <title>Chromosomal-level genome assembly of Melastoma candidum provides insights into trichome evolution.</title>
        <authorList>
            <person name="Zhong Y."/>
            <person name="Wu W."/>
            <person name="Sun C."/>
            <person name="Zou P."/>
            <person name="Liu Y."/>
            <person name="Dai S."/>
            <person name="Zhou R."/>
        </authorList>
    </citation>
    <scope>NUCLEOTIDE SEQUENCE [LARGE SCALE GENOMIC DNA]</scope>
</reference>